<reference evidence="2 3" key="1">
    <citation type="journal article" date="2014" name="FEMS Microbiol. Ecol.">
        <title>Sphaerotilus natans encrusted with nanoball-shaped Fe(III) oxide minerals formed by nitrate-reducing mixotrophic Fe(II) oxidation.</title>
        <authorList>
            <person name="Park S."/>
            <person name="Kim D.H."/>
            <person name="Lee J.H."/>
            <person name="Hur H.G."/>
        </authorList>
    </citation>
    <scope>NUCLEOTIDE SEQUENCE [LARGE SCALE GENOMIC DNA]</scope>
    <source>
        <strain evidence="2 3">DSM 6575</strain>
    </source>
</reference>
<evidence type="ECO:0000313" key="2">
    <source>
        <dbReference type="EMBL" id="KDB53649.1"/>
    </source>
</evidence>
<dbReference type="AlphaFoldDB" id="A0A059KR01"/>
<proteinExistence type="predicted"/>
<dbReference type="Proteomes" id="UP000026714">
    <property type="component" value="Unassembled WGS sequence"/>
</dbReference>
<dbReference type="EMBL" id="AZRA01000019">
    <property type="protein sequence ID" value="KDB53649.1"/>
    <property type="molecule type" value="Genomic_DNA"/>
</dbReference>
<evidence type="ECO:0000313" key="3">
    <source>
        <dbReference type="Proteomes" id="UP000026714"/>
    </source>
</evidence>
<protein>
    <submittedName>
        <fullName evidence="2">Uncharacterized protein</fullName>
    </submittedName>
</protein>
<accession>A0A059KR01</accession>
<name>A0A059KR01_9BURK</name>
<comment type="caution">
    <text evidence="2">The sequence shown here is derived from an EMBL/GenBank/DDBJ whole genome shotgun (WGS) entry which is preliminary data.</text>
</comment>
<gene>
    <name evidence="2" type="ORF">X805_07310</name>
</gene>
<organism evidence="2 3">
    <name type="scientific">Sphaerotilus natans subsp. natans DSM 6575</name>
    <dbReference type="NCBI Taxonomy" id="1286631"/>
    <lineage>
        <taxon>Bacteria</taxon>
        <taxon>Pseudomonadati</taxon>
        <taxon>Pseudomonadota</taxon>
        <taxon>Betaproteobacteria</taxon>
        <taxon>Burkholderiales</taxon>
        <taxon>Sphaerotilaceae</taxon>
        <taxon>Sphaerotilus</taxon>
    </lineage>
</organism>
<sequence length="75" mass="7934">MPRELPFTPDAFAFSATVRDISVTERQAAGEMPPANQVPDENSCDASRPDTGASVVRAAHPVGQSRRDAPIVAPC</sequence>
<keyword evidence="3" id="KW-1185">Reference proteome</keyword>
<feature type="region of interest" description="Disordered" evidence="1">
    <location>
        <begin position="26"/>
        <end position="52"/>
    </location>
</feature>
<evidence type="ECO:0000256" key="1">
    <source>
        <dbReference type="SAM" id="MobiDB-lite"/>
    </source>
</evidence>